<evidence type="ECO:0000313" key="3">
    <source>
        <dbReference type="Proteomes" id="UP001556367"/>
    </source>
</evidence>
<evidence type="ECO:0000313" key="2">
    <source>
        <dbReference type="EMBL" id="KAL0945127.1"/>
    </source>
</evidence>
<dbReference type="EMBL" id="JASNQZ010000019">
    <property type="protein sequence ID" value="KAL0945127.1"/>
    <property type="molecule type" value="Genomic_DNA"/>
</dbReference>
<sequence length="160" mass="17682">MAVAVARRLHHGGALLLALVHAVPPPERQQIASRRMLLDAPYGCLTSTPVAPTAPRIRVDDLIFAVSTLDREVEVRVRVLHRAKRDLQIQDIPFTPLSSLNNAHIPTSASQKLSASISDDALAEEHRCLDNIEHVFVVVAQECQLELVLSRVKGDDTWMC</sequence>
<reference evidence="3" key="1">
    <citation type="submission" date="2024-06" db="EMBL/GenBank/DDBJ databases">
        <title>Multi-omics analyses provide insights into the biosynthesis of the anticancer antibiotic pleurotin in Hohenbuehelia grisea.</title>
        <authorList>
            <person name="Weaver J.A."/>
            <person name="Alberti F."/>
        </authorList>
    </citation>
    <scope>NUCLEOTIDE SEQUENCE [LARGE SCALE GENOMIC DNA]</scope>
    <source>
        <strain evidence="3">T-177</strain>
    </source>
</reference>
<gene>
    <name evidence="2" type="ORF">HGRIS_004280</name>
</gene>
<keyword evidence="3" id="KW-1185">Reference proteome</keyword>
<feature type="chain" id="PRO_5045044791" evidence="1">
    <location>
        <begin position="23"/>
        <end position="160"/>
    </location>
</feature>
<feature type="signal peptide" evidence="1">
    <location>
        <begin position="1"/>
        <end position="22"/>
    </location>
</feature>
<comment type="caution">
    <text evidence="2">The sequence shown here is derived from an EMBL/GenBank/DDBJ whole genome shotgun (WGS) entry which is preliminary data.</text>
</comment>
<proteinExistence type="predicted"/>
<name>A0ABR3IPA5_9AGAR</name>
<keyword evidence="1" id="KW-0732">Signal</keyword>
<organism evidence="2 3">
    <name type="scientific">Hohenbuehelia grisea</name>
    <dbReference type="NCBI Taxonomy" id="104357"/>
    <lineage>
        <taxon>Eukaryota</taxon>
        <taxon>Fungi</taxon>
        <taxon>Dikarya</taxon>
        <taxon>Basidiomycota</taxon>
        <taxon>Agaricomycotina</taxon>
        <taxon>Agaricomycetes</taxon>
        <taxon>Agaricomycetidae</taxon>
        <taxon>Agaricales</taxon>
        <taxon>Pleurotineae</taxon>
        <taxon>Pleurotaceae</taxon>
        <taxon>Hohenbuehelia</taxon>
    </lineage>
</organism>
<protein>
    <submittedName>
        <fullName evidence="2">Uncharacterized protein</fullName>
    </submittedName>
</protein>
<accession>A0ABR3IPA5</accession>
<evidence type="ECO:0000256" key="1">
    <source>
        <dbReference type="SAM" id="SignalP"/>
    </source>
</evidence>
<dbReference type="Proteomes" id="UP001556367">
    <property type="component" value="Unassembled WGS sequence"/>
</dbReference>